<dbReference type="EMBL" id="JAWDGP010000750">
    <property type="protein sequence ID" value="KAK3797621.1"/>
    <property type="molecule type" value="Genomic_DNA"/>
</dbReference>
<evidence type="ECO:0000256" key="1">
    <source>
        <dbReference type="SAM" id="MobiDB-lite"/>
    </source>
</evidence>
<proteinExistence type="predicted"/>
<feature type="region of interest" description="Disordered" evidence="1">
    <location>
        <begin position="91"/>
        <end position="127"/>
    </location>
</feature>
<comment type="caution">
    <text evidence="2">The sequence shown here is derived from an EMBL/GenBank/DDBJ whole genome shotgun (WGS) entry which is preliminary data.</text>
</comment>
<sequence length="127" mass="14116">MPGVECREDNPEWCNQGRQKSLHPLELFIRLLLALHERSPAAHLRPPHISVGSGSRDRLGAAWMSVIETSTVSFTYTEGVRVRLIRNADTIASSDASTNKNAQRVTSTSLQGEKNKKKIFSGSKDDR</sequence>
<evidence type="ECO:0000313" key="3">
    <source>
        <dbReference type="Proteomes" id="UP001283361"/>
    </source>
</evidence>
<protein>
    <submittedName>
        <fullName evidence="2">Uncharacterized protein</fullName>
    </submittedName>
</protein>
<dbReference type="Proteomes" id="UP001283361">
    <property type="component" value="Unassembled WGS sequence"/>
</dbReference>
<name>A0AAE1B2D8_9GAST</name>
<accession>A0AAE1B2D8</accession>
<keyword evidence="3" id="KW-1185">Reference proteome</keyword>
<reference evidence="2" key="1">
    <citation type="journal article" date="2023" name="G3 (Bethesda)">
        <title>A reference genome for the long-term kleptoplast-retaining sea slug Elysia crispata morphotype clarki.</title>
        <authorList>
            <person name="Eastman K.E."/>
            <person name="Pendleton A.L."/>
            <person name="Shaikh M.A."/>
            <person name="Suttiyut T."/>
            <person name="Ogas R."/>
            <person name="Tomko P."/>
            <person name="Gavelis G."/>
            <person name="Widhalm J.R."/>
            <person name="Wisecaver J.H."/>
        </authorList>
    </citation>
    <scope>NUCLEOTIDE SEQUENCE</scope>
    <source>
        <strain evidence="2">ECLA1</strain>
    </source>
</reference>
<feature type="compositionally biased region" description="Polar residues" evidence="1">
    <location>
        <begin position="91"/>
        <end position="112"/>
    </location>
</feature>
<evidence type="ECO:0000313" key="2">
    <source>
        <dbReference type="EMBL" id="KAK3797621.1"/>
    </source>
</evidence>
<gene>
    <name evidence="2" type="ORF">RRG08_054647</name>
</gene>
<dbReference type="AlphaFoldDB" id="A0AAE1B2D8"/>
<organism evidence="2 3">
    <name type="scientific">Elysia crispata</name>
    <name type="common">lettuce slug</name>
    <dbReference type="NCBI Taxonomy" id="231223"/>
    <lineage>
        <taxon>Eukaryota</taxon>
        <taxon>Metazoa</taxon>
        <taxon>Spiralia</taxon>
        <taxon>Lophotrochozoa</taxon>
        <taxon>Mollusca</taxon>
        <taxon>Gastropoda</taxon>
        <taxon>Heterobranchia</taxon>
        <taxon>Euthyneura</taxon>
        <taxon>Panpulmonata</taxon>
        <taxon>Sacoglossa</taxon>
        <taxon>Placobranchoidea</taxon>
        <taxon>Plakobranchidae</taxon>
        <taxon>Elysia</taxon>
    </lineage>
</organism>